<name>A0ACA9LP31_9GLOM</name>
<evidence type="ECO:0000313" key="1">
    <source>
        <dbReference type="EMBL" id="CAG8537721.1"/>
    </source>
</evidence>
<proteinExistence type="predicted"/>
<dbReference type="EMBL" id="CAJVPT010007120">
    <property type="protein sequence ID" value="CAG8537721.1"/>
    <property type="molecule type" value="Genomic_DNA"/>
</dbReference>
<dbReference type="Proteomes" id="UP000789525">
    <property type="component" value="Unassembled WGS sequence"/>
</dbReference>
<reference evidence="1" key="1">
    <citation type="submission" date="2021-06" db="EMBL/GenBank/DDBJ databases">
        <authorList>
            <person name="Kallberg Y."/>
            <person name="Tangrot J."/>
            <person name="Rosling A."/>
        </authorList>
    </citation>
    <scope>NUCLEOTIDE SEQUENCE</scope>
    <source>
        <strain evidence="1">CL356</strain>
    </source>
</reference>
<gene>
    <name evidence="1" type="ORF">ACOLOM_LOCUS4341</name>
</gene>
<organism evidence="1 2">
    <name type="scientific">Acaulospora colombiana</name>
    <dbReference type="NCBI Taxonomy" id="27376"/>
    <lineage>
        <taxon>Eukaryota</taxon>
        <taxon>Fungi</taxon>
        <taxon>Fungi incertae sedis</taxon>
        <taxon>Mucoromycota</taxon>
        <taxon>Glomeromycotina</taxon>
        <taxon>Glomeromycetes</taxon>
        <taxon>Diversisporales</taxon>
        <taxon>Acaulosporaceae</taxon>
        <taxon>Acaulospora</taxon>
    </lineage>
</organism>
<evidence type="ECO:0000313" key="2">
    <source>
        <dbReference type="Proteomes" id="UP000789525"/>
    </source>
</evidence>
<sequence>MDGVKVPGIENLKKDFEAAKKFIFDAVANSNFQALDVHLEFEEPLRTPDVPTPDAPRLGPISLPPMTPLGTPGPVTPSGVETRWPSMLTDENGLMYRIVATPRDLAYDAIGYFQSIVIPPTPNANASMDPAKEQKPSPVDRPAVPVADAARVAAEQAEFNEKKWVWVPDEESGYLAGWVIEEDDDTAEVIMAAGGE</sequence>
<keyword evidence="2" id="KW-1185">Reference proteome</keyword>
<feature type="non-terminal residue" evidence="1">
    <location>
        <position position="196"/>
    </location>
</feature>
<comment type="caution">
    <text evidence="1">The sequence shown here is derived from an EMBL/GenBank/DDBJ whole genome shotgun (WGS) entry which is preliminary data.</text>
</comment>
<accession>A0ACA9LP31</accession>
<protein>
    <submittedName>
        <fullName evidence="1">708_t:CDS:1</fullName>
    </submittedName>
</protein>